<dbReference type="Pfam" id="PF00091">
    <property type="entry name" value="Tubulin"/>
    <property type="match status" value="1"/>
</dbReference>
<dbReference type="GO" id="GO:0005816">
    <property type="term" value="C:spindle pole body"/>
    <property type="evidence" value="ECO:0007669"/>
    <property type="project" value="UniProtKB-SubCell"/>
</dbReference>
<keyword evidence="5" id="KW-0493">Microtubule</keyword>
<proteinExistence type="inferred from homology"/>
<dbReference type="AlphaFoldDB" id="A0A2T2NL59"/>
<dbReference type="GO" id="GO:0000278">
    <property type="term" value="P:mitotic cell cycle"/>
    <property type="evidence" value="ECO:0007669"/>
    <property type="project" value="UniProtKB-ARBA"/>
</dbReference>
<dbReference type="SUPFAM" id="SSF51695">
    <property type="entry name" value="PLC-like phosphodiesterases"/>
    <property type="match status" value="1"/>
</dbReference>
<dbReference type="GO" id="GO:0000930">
    <property type="term" value="C:gamma-tubulin complex"/>
    <property type="evidence" value="ECO:0007669"/>
    <property type="project" value="InterPro"/>
</dbReference>
<evidence type="ECO:0000256" key="8">
    <source>
        <dbReference type="ARBA" id="ARBA00023212"/>
    </source>
</evidence>
<dbReference type="InterPro" id="IPR000217">
    <property type="entry name" value="Tubulin"/>
</dbReference>
<accession>A0A2T2NL59</accession>
<evidence type="ECO:0000256" key="4">
    <source>
        <dbReference type="ARBA" id="ARBA00022490"/>
    </source>
</evidence>
<keyword evidence="4" id="KW-0963">Cytoplasm</keyword>
<dbReference type="Pfam" id="PF03009">
    <property type="entry name" value="GDPD"/>
    <property type="match status" value="1"/>
</dbReference>
<dbReference type="InterPro" id="IPR017975">
    <property type="entry name" value="Tubulin_CS"/>
</dbReference>
<dbReference type="GO" id="GO:0005525">
    <property type="term" value="F:GTP binding"/>
    <property type="evidence" value="ECO:0007669"/>
    <property type="project" value="UniProtKB-KW"/>
</dbReference>
<feature type="region of interest" description="Disordered" evidence="10">
    <location>
        <begin position="711"/>
        <end position="736"/>
    </location>
</feature>
<dbReference type="SUPFAM" id="SSF55307">
    <property type="entry name" value="Tubulin C-terminal domain-like"/>
    <property type="match status" value="1"/>
</dbReference>
<dbReference type="PRINTS" id="PR01161">
    <property type="entry name" value="TUBULIN"/>
</dbReference>
<dbReference type="InterPro" id="IPR018316">
    <property type="entry name" value="Tubulin/FtsZ_2-layer-sand-dom"/>
</dbReference>
<dbReference type="InterPro" id="IPR036525">
    <property type="entry name" value="Tubulin/FtsZ_GTPase_sf"/>
</dbReference>
<dbReference type="InterPro" id="IPR023123">
    <property type="entry name" value="Tubulin_C"/>
</dbReference>
<dbReference type="Gene3D" id="1.10.287.600">
    <property type="entry name" value="Helix hairpin bin"/>
    <property type="match status" value="1"/>
</dbReference>
<gene>
    <name evidence="12" type="ORF">BS50DRAFT_496030</name>
</gene>
<dbReference type="FunFam" id="3.40.50.1440:FF:000012">
    <property type="entry name" value="Tubulin gamma chain"/>
    <property type="match status" value="1"/>
</dbReference>
<dbReference type="InterPro" id="IPR008280">
    <property type="entry name" value="Tub_FtsZ_C"/>
</dbReference>
<dbReference type="Gene3D" id="3.20.20.190">
    <property type="entry name" value="Phosphatidylinositol (PI) phosphodiesterase"/>
    <property type="match status" value="1"/>
</dbReference>
<dbReference type="GO" id="GO:0008081">
    <property type="term" value="F:phosphoric diester hydrolase activity"/>
    <property type="evidence" value="ECO:0007669"/>
    <property type="project" value="InterPro"/>
</dbReference>
<keyword evidence="7" id="KW-0342">GTP-binding</keyword>
<feature type="compositionally biased region" description="Acidic residues" evidence="10">
    <location>
        <begin position="726"/>
        <end position="736"/>
    </location>
</feature>
<dbReference type="EMBL" id="KZ678136">
    <property type="protein sequence ID" value="PSN66157.1"/>
    <property type="molecule type" value="Genomic_DNA"/>
</dbReference>
<organism evidence="12 13">
    <name type="scientific">Corynespora cassiicola Philippines</name>
    <dbReference type="NCBI Taxonomy" id="1448308"/>
    <lineage>
        <taxon>Eukaryota</taxon>
        <taxon>Fungi</taxon>
        <taxon>Dikarya</taxon>
        <taxon>Ascomycota</taxon>
        <taxon>Pezizomycotina</taxon>
        <taxon>Dothideomycetes</taxon>
        <taxon>Pleosporomycetidae</taxon>
        <taxon>Pleosporales</taxon>
        <taxon>Corynesporascaceae</taxon>
        <taxon>Corynespora</taxon>
    </lineage>
</organism>
<reference evidence="12 13" key="1">
    <citation type="journal article" date="2018" name="Front. Microbiol.">
        <title>Genome-Wide Analysis of Corynespora cassiicola Leaf Fall Disease Putative Effectors.</title>
        <authorList>
            <person name="Lopez D."/>
            <person name="Ribeiro S."/>
            <person name="Label P."/>
            <person name="Fumanal B."/>
            <person name="Venisse J.S."/>
            <person name="Kohler A."/>
            <person name="de Oliveira R.R."/>
            <person name="Labutti K."/>
            <person name="Lipzen A."/>
            <person name="Lail K."/>
            <person name="Bauer D."/>
            <person name="Ohm R.A."/>
            <person name="Barry K.W."/>
            <person name="Spatafora J."/>
            <person name="Grigoriev I.V."/>
            <person name="Martin F.M."/>
            <person name="Pujade-Renaud V."/>
        </authorList>
    </citation>
    <scope>NUCLEOTIDE SEQUENCE [LARGE SCALE GENOMIC DNA]</scope>
    <source>
        <strain evidence="12 13">Philippines</strain>
    </source>
</reference>
<dbReference type="PROSITE" id="PS51704">
    <property type="entry name" value="GP_PDE"/>
    <property type="match status" value="1"/>
</dbReference>
<dbReference type="InterPro" id="IPR037103">
    <property type="entry name" value="Tubulin/FtsZ-like_C"/>
</dbReference>
<dbReference type="Proteomes" id="UP000240883">
    <property type="component" value="Unassembled WGS sequence"/>
</dbReference>
<dbReference type="PROSITE" id="PS00227">
    <property type="entry name" value="TUBULIN"/>
    <property type="match status" value="1"/>
</dbReference>
<evidence type="ECO:0000313" key="13">
    <source>
        <dbReference type="Proteomes" id="UP000240883"/>
    </source>
</evidence>
<dbReference type="FunFam" id="1.10.287.600:FF:000004">
    <property type="entry name" value="Tubulin gamma chain"/>
    <property type="match status" value="1"/>
</dbReference>
<dbReference type="PRINTS" id="PR01164">
    <property type="entry name" value="GAMMATUBULIN"/>
</dbReference>
<evidence type="ECO:0000256" key="2">
    <source>
        <dbReference type="ARBA" id="ARBA00009636"/>
    </source>
</evidence>
<dbReference type="CDD" id="cd08570">
    <property type="entry name" value="GDPD_YPL206cp_fungi"/>
    <property type="match status" value="1"/>
</dbReference>
<evidence type="ECO:0000256" key="6">
    <source>
        <dbReference type="ARBA" id="ARBA00022741"/>
    </source>
</evidence>
<dbReference type="GO" id="GO:0031122">
    <property type="term" value="P:cytoplasmic microtubule organization"/>
    <property type="evidence" value="ECO:0007669"/>
    <property type="project" value="InterPro"/>
</dbReference>
<evidence type="ECO:0000256" key="9">
    <source>
        <dbReference type="ARBA" id="ARBA00033229"/>
    </source>
</evidence>
<dbReference type="SMART" id="SM00864">
    <property type="entry name" value="Tubulin"/>
    <property type="match status" value="1"/>
</dbReference>
<sequence length="736" mass="82694">MIERHHRSTHSAEEVQTPILENMVVGVPPVFEGLTREIDKLVEQPLLGPRTEFPVPTFTFGKKDASGNKKPQAIAHRGYKAKFPENTMGAFKGAVEVGADAIETDIHLSKDGVVVLSHDKDLKRCFGRQEKLINCDWEFLSKLQTLKEPHQSMPRLSDLLEYLAQPGLEDIWVLLDIKLDNDPEDVMRLIGDTIRSVRPSLNRPWKSRIVLGCWAAKYIPLCSRYLPGFPITHIGFSVLYASHFFSVPNVSFNMLQGVLMTPWGRAFTHKAHCDQRPVFAEIITLQAGQCGNSVGQQFWEQLCKEHGINQDGNLEDFATEGGDRKDVFFYQSDDTRYIPRAILLDLEPRVLNGIQTSAYKNIYNPENFYIHKDGTGAGNNWGAGYSMGEQVQEEVLDIIDREADGSDSLEGFMLLHSIAGGTGSGLGSFMLERLNDRFPKKLIQTYSVFPNTQDGDIVVQPYNSLLSMRRLTQNADSVVVLDNGALSRIAADRLHVQNPTFQQTNQLVSTVMSASTTTLRYPGYMHNDLVGIVASLIPTPRCHFLMTSYTPFSGENVEQAKTVRKTTVLDVMRRLLQPKNRMVSTNPTKKSCYMSILNIIQGEADPTDVHKSLLRIRERRLATFIPWGPASIQVALTRKSPYVTSSHRVSGLMLANNTGIATLFKRIVAQYSTLRKRNAFLESYKREAPFRDGLGEFDEAKEVVQGLIDEYQEAEDPDYLSKETAPGDEEEDKRVG</sequence>
<evidence type="ECO:0000313" key="12">
    <source>
        <dbReference type="EMBL" id="PSN66157.1"/>
    </source>
</evidence>
<keyword evidence="6" id="KW-0547">Nucleotide-binding</keyword>
<dbReference type="Gene3D" id="3.40.50.1440">
    <property type="entry name" value="Tubulin/FtsZ, GTPase domain"/>
    <property type="match status" value="1"/>
</dbReference>
<evidence type="ECO:0000256" key="5">
    <source>
        <dbReference type="ARBA" id="ARBA00022701"/>
    </source>
</evidence>
<dbReference type="InterPro" id="IPR030395">
    <property type="entry name" value="GP_PDE_dom"/>
</dbReference>
<keyword evidence="8" id="KW-0206">Cytoskeleton</keyword>
<evidence type="ECO:0000256" key="3">
    <source>
        <dbReference type="ARBA" id="ARBA00018848"/>
    </source>
</evidence>
<dbReference type="InterPro" id="IPR002454">
    <property type="entry name" value="Gamma_tubulin"/>
</dbReference>
<evidence type="ECO:0000256" key="1">
    <source>
        <dbReference type="ARBA" id="ARBA00004317"/>
    </source>
</evidence>
<dbReference type="SUPFAM" id="SSF52490">
    <property type="entry name" value="Tubulin nucleotide-binding domain-like"/>
    <property type="match status" value="1"/>
</dbReference>
<evidence type="ECO:0000256" key="10">
    <source>
        <dbReference type="SAM" id="MobiDB-lite"/>
    </source>
</evidence>
<comment type="subcellular location">
    <subcellularLocation>
        <location evidence="1">Cytoplasm</location>
        <location evidence="1">Cytoskeleton</location>
        <location evidence="1">Microtubule organizing center</location>
        <location evidence="1">Spindle pole body</location>
    </subcellularLocation>
</comment>
<dbReference type="InterPro" id="IPR017946">
    <property type="entry name" value="PLC-like_Pdiesterase_TIM-brl"/>
</dbReference>
<dbReference type="Gene3D" id="3.30.1330.20">
    <property type="entry name" value="Tubulin/FtsZ, C-terminal domain"/>
    <property type="match status" value="1"/>
</dbReference>
<evidence type="ECO:0000256" key="7">
    <source>
        <dbReference type="ARBA" id="ARBA00023134"/>
    </source>
</evidence>
<dbReference type="InterPro" id="IPR003008">
    <property type="entry name" value="Tubulin_FtsZ_GTPase"/>
</dbReference>
<feature type="domain" description="GP-PDE" evidence="11">
    <location>
        <begin position="71"/>
        <end position="325"/>
    </location>
</feature>
<keyword evidence="13" id="KW-1185">Reference proteome</keyword>
<dbReference type="OrthoDB" id="10249382at2759"/>
<dbReference type="GO" id="GO:0006629">
    <property type="term" value="P:lipid metabolic process"/>
    <property type="evidence" value="ECO:0007669"/>
    <property type="project" value="InterPro"/>
</dbReference>
<protein>
    <recommendedName>
        <fullName evidence="3">Tubulin gamma chain</fullName>
    </recommendedName>
    <alternativeName>
        <fullName evidence="9">Gamma-tubulin</fullName>
    </alternativeName>
</protein>
<dbReference type="FunFam" id="3.30.1330.20:FF:000003">
    <property type="entry name" value="Tubulin gamma chain"/>
    <property type="match status" value="1"/>
</dbReference>
<dbReference type="CDD" id="cd02188">
    <property type="entry name" value="gamma_tubulin"/>
    <property type="match status" value="1"/>
</dbReference>
<comment type="similarity">
    <text evidence="2">Belongs to the tubulin family.</text>
</comment>
<dbReference type="Pfam" id="PF03953">
    <property type="entry name" value="Tubulin_C"/>
    <property type="match status" value="1"/>
</dbReference>
<dbReference type="STRING" id="1448308.A0A2T2NL59"/>
<evidence type="ECO:0000259" key="11">
    <source>
        <dbReference type="PROSITE" id="PS51704"/>
    </source>
</evidence>
<dbReference type="PANTHER" id="PTHR11588">
    <property type="entry name" value="TUBULIN"/>
    <property type="match status" value="1"/>
</dbReference>
<dbReference type="SMART" id="SM00865">
    <property type="entry name" value="Tubulin_C"/>
    <property type="match status" value="1"/>
</dbReference>
<dbReference type="GO" id="GO:0007020">
    <property type="term" value="P:microtubule nucleation"/>
    <property type="evidence" value="ECO:0007669"/>
    <property type="project" value="InterPro"/>
</dbReference>
<dbReference type="GO" id="GO:0005874">
    <property type="term" value="C:microtubule"/>
    <property type="evidence" value="ECO:0007669"/>
    <property type="project" value="UniProtKB-KW"/>
</dbReference>
<name>A0A2T2NL59_CORCC</name>